<dbReference type="GeneID" id="43676822"/>
<dbReference type="Proteomes" id="UP000011867">
    <property type="component" value="Chromosome"/>
</dbReference>
<reference evidence="1 2" key="1">
    <citation type="journal article" date="2013" name="Genome Announc.">
        <title>Genome of the haloarchaeon Natronomonas moolapensis, a neutrophilic member of a previously haloalkaliphilic genus.</title>
        <authorList>
            <person name="Dyall-Smith M.L."/>
            <person name="Pfeiffer F."/>
            <person name="Oberwinkler T."/>
            <person name="Klee K."/>
            <person name="Rampp M."/>
            <person name="Palm P."/>
            <person name="Gross K."/>
            <person name="Schuster S.C."/>
            <person name="Oesterhelt D."/>
        </authorList>
    </citation>
    <scope>NUCLEOTIDE SEQUENCE [LARGE SCALE GENOMIC DNA]</scope>
    <source>
        <strain evidence="2">DSM 18674 / JCM 14361 / 8.8.11</strain>
    </source>
</reference>
<name>M1XPG4_NATM8</name>
<evidence type="ECO:0000313" key="1">
    <source>
        <dbReference type="EMBL" id="CCQ35923.1"/>
    </source>
</evidence>
<gene>
    <name evidence="1" type="ordered locus">Nmlp_1732</name>
</gene>
<dbReference type="EMBL" id="HF582854">
    <property type="protein sequence ID" value="CCQ35923.1"/>
    <property type="molecule type" value="Genomic_DNA"/>
</dbReference>
<dbReference type="AlphaFoldDB" id="M1XPG4"/>
<evidence type="ECO:0000313" key="2">
    <source>
        <dbReference type="Proteomes" id="UP000011867"/>
    </source>
</evidence>
<dbReference type="RefSeq" id="WP_015408756.1">
    <property type="nucleotide sequence ID" value="NC_020388.1"/>
</dbReference>
<dbReference type="HOGENOM" id="CLU_3178667_0_0_2"/>
<proteinExistence type="predicted"/>
<organism evidence="1 2">
    <name type="scientific">Natronomonas moolapensis (strain DSM 18674 / CECT 7526 / JCM 14361 / 8.8.11)</name>
    <dbReference type="NCBI Taxonomy" id="268739"/>
    <lineage>
        <taxon>Archaea</taxon>
        <taxon>Methanobacteriati</taxon>
        <taxon>Methanobacteriota</taxon>
        <taxon>Stenosarchaea group</taxon>
        <taxon>Halobacteria</taxon>
        <taxon>Halobacteriales</taxon>
        <taxon>Natronomonadaceae</taxon>
        <taxon>Natronomonas</taxon>
    </lineage>
</organism>
<protein>
    <submittedName>
        <fullName evidence="1">Uncharacterized protein</fullName>
    </submittedName>
</protein>
<dbReference type="KEGG" id="nmo:Nmlp_1732"/>
<sequence length="46" mass="5297">MITKYEKGRELILIQDKVVPQFHKDSIAVKVDVLVEDEVDNNAENL</sequence>
<accession>M1XPG4</accession>
<keyword evidence="2" id="KW-1185">Reference proteome</keyword>